<evidence type="ECO:0000313" key="2">
    <source>
        <dbReference type="EMBL" id="KAK3289318.1"/>
    </source>
</evidence>
<dbReference type="EMBL" id="LGRX02000167">
    <property type="protein sequence ID" value="KAK3289318.1"/>
    <property type="molecule type" value="Genomic_DNA"/>
</dbReference>
<evidence type="ECO:0000256" key="1">
    <source>
        <dbReference type="SAM" id="MobiDB-lite"/>
    </source>
</evidence>
<feature type="compositionally biased region" description="Basic residues" evidence="1">
    <location>
        <begin position="135"/>
        <end position="145"/>
    </location>
</feature>
<proteinExistence type="predicted"/>
<comment type="caution">
    <text evidence="2">The sequence shown here is derived from an EMBL/GenBank/DDBJ whole genome shotgun (WGS) entry which is preliminary data.</text>
</comment>
<reference evidence="2 3" key="1">
    <citation type="journal article" date="2015" name="Genome Biol. Evol.">
        <title>Comparative Genomics of a Bacterivorous Green Alga Reveals Evolutionary Causalities and Consequences of Phago-Mixotrophic Mode of Nutrition.</title>
        <authorList>
            <person name="Burns J.A."/>
            <person name="Paasch A."/>
            <person name="Narechania A."/>
            <person name="Kim E."/>
        </authorList>
    </citation>
    <scope>NUCLEOTIDE SEQUENCE [LARGE SCALE GENOMIC DNA]</scope>
    <source>
        <strain evidence="2 3">PLY_AMNH</strain>
    </source>
</reference>
<accession>A0AAE0H3P5</accession>
<evidence type="ECO:0000313" key="3">
    <source>
        <dbReference type="Proteomes" id="UP001190700"/>
    </source>
</evidence>
<gene>
    <name evidence="2" type="ORF">CYMTET_3217</name>
</gene>
<organism evidence="2 3">
    <name type="scientific">Cymbomonas tetramitiformis</name>
    <dbReference type="NCBI Taxonomy" id="36881"/>
    <lineage>
        <taxon>Eukaryota</taxon>
        <taxon>Viridiplantae</taxon>
        <taxon>Chlorophyta</taxon>
        <taxon>Pyramimonadophyceae</taxon>
        <taxon>Pyramimonadales</taxon>
        <taxon>Pyramimonadaceae</taxon>
        <taxon>Cymbomonas</taxon>
    </lineage>
</organism>
<protein>
    <submittedName>
        <fullName evidence="2">Uncharacterized protein</fullName>
    </submittedName>
</protein>
<keyword evidence="3" id="KW-1185">Reference proteome</keyword>
<dbReference type="Proteomes" id="UP001190700">
    <property type="component" value="Unassembled WGS sequence"/>
</dbReference>
<dbReference type="AlphaFoldDB" id="A0AAE0H3P5"/>
<name>A0AAE0H3P5_9CHLO</name>
<feature type="region of interest" description="Disordered" evidence="1">
    <location>
        <begin position="96"/>
        <end position="145"/>
    </location>
</feature>
<sequence>MDKVMNGATAATLGKTEVLVTITENPTQGMSKGITPKCMLTMFLASFDGVPISIVVWNTGIYPSLPMKQKLPDDFLLEFGGPRLWSGNFKVFGDDDTNEEMEYTPPPFKKTKSTSSSPSIAPRVNLEENVPKSKAVPKAKAPAKK</sequence>